<dbReference type="OrthoDB" id="2571985at2759"/>
<comment type="caution">
    <text evidence="2">The sequence shown here is derived from an EMBL/GenBank/DDBJ whole genome shotgun (WGS) entry which is preliminary data.</text>
</comment>
<name>A0A179FBS0_METCM</name>
<dbReference type="AlphaFoldDB" id="A0A179FBS0"/>
<dbReference type="RefSeq" id="XP_022284194.1">
    <property type="nucleotide sequence ID" value="XM_022428918.1"/>
</dbReference>
<dbReference type="Gene3D" id="1.20.1280.50">
    <property type="match status" value="1"/>
</dbReference>
<reference evidence="2 3" key="1">
    <citation type="journal article" date="2016" name="PLoS Pathog.">
        <title>Biosynthesis of antibiotic leucinostatins in bio-control fungus Purpureocillium lilacinum and their inhibition on phytophthora revealed by genome mining.</title>
        <authorList>
            <person name="Wang G."/>
            <person name="Liu Z."/>
            <person name="Lin R."/>
            <person name="Li E."/>
            <person name="Mao Z."/>
            <person name="Ling J."/>
            <person name="Yang Y."/>
            <person name="Yin W.B."/>
            <person name="Xie B."/>
        </authorList>
    </citation>
    <scope>NUCLEOTIDE SEQUENCE [LARGE SCALE GENOMIC DNA]</scope>
    <source>
        <strain evidence="2">170</strain>
    </source>
</reference>
<dbReference type="SUPFAM" id="SSF81383">
    <property type="entry name" value="F-box domain"/>
    <property type="match status" value="1"/>
</dbReference>
<dbReference type="Proteomes" id="UP000078397">
    <property type="component" value="Unassembled WGS sequence"/>
</dbReference>
<protein>
    <submittedName>
        <fullName evidence="2">F-box domain-containing protein</fullName>
    </submittedName>
</protein>
<dbReference type="InterPro" id="IPR001810">
    <property type="entry name" value="F-box_dom"/>
</dbReference>
<evidence type="ECO:0000313" key="2">
    <source>
        <dbReference type="EMBL" id="OAQ62868.2"/>
    </source>
</evidence>
<evidence type="ECO:0000259" key="1">
    <source>
        <dbReference type="Pfam" id="PF00646"/>
    </source>
</evidence>
<dbReference type="KEGG" id="pchm:VFPPC_14485"/>
<dbReference type="EMBL" id="LSBJ02000006">
    <property type="protein sequence ID" value="OAQ62868.2"/>
    <property type="molecule type" value="Genomic_DNA"/>
</dbReference>
<dbReference type="Pfam" id="PF00646">
    <property type="entry name" value="F-box"/>
    <property type="match status" value="1"/>
</dbReference>
<dbReference type="GeneID" id="28856247"/>
<evidence type="ECO:0000313" key="3">
    <source>
        <dbReference type="Proteomes" id="UP000078397"/>
    </source>
</evidence>
<dbReference type="STRING" id="1380566.A0A179FBS0"/>
<sequence length="369" mass="42081">MGEDWDIYCAICGVLTHDEISDDHVGTRNPSMLAFRRAEVAAEKKRAKEGDGLPRGFFDEENWDGLDESTIDWDWDDEAASYDPDLVEDLGCAFITGDAATQEYGTVVFVDGLHPDQDLDEEVRHWNWQERQSYWTMLEGKSVFFPTHACCRRILEAVLHPPSQNAEAAPTLNLKALYEAMCLLSEMFTAQLTVKYGEFEGNYVVARPEFSDASSKSIHDKIMTGAFEVGKPFTLPDMNNRQMTDRFASLSNELLVKIAEHLPISDVLACSKASWAMMNASSANSFWKDALNRDMSWAKSALEPVLATVKEQDLDYKRLLLWLEEATRPEFAMEWPWLQAGNRRRIWGVCEQIGQVYWRRLGRKSKVPL</sequence>
<dbReference type="InterPro" id="IPR036047">
    <property type="entry name" value="F-box-like_dom_sf"/>
</dbReference>
<gene>
    <name evidence="2" type="ORF">VFPPC_14485</name>
</gene>
<keyword evidence="3" id="KW-1185">Reference proteome</keyword>
<proteinExistence type="predicted"/>
<organism evidence="2 3">
    <name type="scientific">Pochonia chlamydosporia 170</name>
    <dbReference type="NCBI Taxonomy" id="1380566"/>
    <lineage>
        <taxon>Eukaryota</taxon>
        <taxon>Fungi</taxon>
        <taxon>Dikarya</taxon>
        <taxon>Ascomycota</taxon>
        <taxon>Pezizomycotina</taxon>
        <taxon>Sordariomycetes</taxon>
        <taxon>Hypocreomycetidae</taxon>
        <taxon>Hypocreales</taxon>
        <taxon>Clavicipitaceae</taxon>
        <taxon>Pochonia</taxon>
    </lineage>
</organism>
<feature type="domain" description="F-box" evidence="1">
    <location>
        <begin position="249"/>
        <end position="288"/>
    </location>
</feature>
<accession>A0A179FBS0</accession>